<evidence type="ECO:0000313" key="2">
    <source>
        <dbReference type="EMBL" id="HCO26082.1"/>
    </source>
</evidence>
<feature type="signal peptide" evidence="1">
    <location>
        <begin position="1"/>
        <end position="27"/>
    </location>
</feature>
<accession>A0A3D3RDB2</accession>
<comment type="caution">
    <text evidence="2">The sequence shown here is derived from an EMBL/GenBank/DDBJ whole genome shotgun (WGS) entry which is preliminary data.</text>
</comment>
<reference evidence="2 3" key="1">
    <citation type="journal article" date="2018" name="Nat. Biotechnol.">
        <title>A standardized bacterial taxonomy based on genome phylogeny substantially revises the tree of life.</title>
        <authorList>
            <person name="Parks D.H."/>
            <person name="Chuvochina M."/>
            <person name="Waite D.W."/>
            <person name="Rinke C."/>
            <person name="Skarshewski A."/>
            <person name="Chaumeil P.A."/>
            <person name="Hugenholtz P."/>
        </authorList>
    </citation>
    <scope>NUCLEOTIDE SEQUENCE [LARGE SCALE GENOMIC DNA]</scope>
    <source>
        <strain evidence="2">UBA9375</strain>
    </source>
</reference>
<evidence type="ECO:0000256" key="1">
    <source>
        <dbReference type="SAM" id="SignalP"/>
    </source>
</evidence>
<proteinExistence type="predicted"/>
<sequence length="254" mass="29346">MYRPQQCFAWCLLISGLVIFGGQSVAAAEWGTLSGKFVYTGTPVKQTDPRIPEDQSLIIGPQGGIKNIFVFLKDRSFKQELIHPDYQKLPDQVVIQHQGDHIEPHTAGLWQPHQKLVVLNQTPHLHLTHLFPLKNHLPDSLHENRDRKKIIPFNHAELFPMLIKCDIHPWESSYLLVQNHPYFSITDETGAFQIKNLPVGEWEFRVWHERVGHLAAREDWERGRIKIQIKPGKNDLGMVKVSPKLFELKTVDKQ</sequence>
<feature type="chain" id="PRO_5017671955" description="Rhamnogalacturonan lyase domain-containing protein" evidence="1">
    <location>
        <begin position="28"/>
        <end position="254"/>
    </location>
</feature>
<dbReference type="EMBL" id="DQAY01000149">
    <property type="protein sequence ID" value="HCO26082.1"/>
    <property type="molecule type" value="Genomic_DNA"/>
</dbReference>
<name>A0A3D3RDB2_9PLAN</name>
<dbReference type="AlphaFoldDB" id="A0A3D3RDB2"/>
<dbReference type="SUPFAM" id="SSF49464">
    <property type="entry name" value="Carboxypeptidase regulatory domain-like"/>
    <property type="match status" value="1"/>
</dbReference>
<gene>
    <name evidence="2" type="ORF">DIT97_24770</name>
</gene>
<dbReference type="InterPro" id="IPR008969">
    <property type="entry name" value="CarboxyPept-like_regulatory"/>
</dbReference>
<protein>
    <recommendedName>
        <fullName evidence="4">Rhamnogalacturonan lyase domain-containing protein</fullName>
    </recommendedName>
</protein>
<keyword evidence="1" id="KW-0732">Signal</keyword>
<evidence type="ECO:0000313" key="3">
    <source>
        <dbReference type="Proteomes" id="UP000263642"/>
    </source>
</evidence>
<organism evidence="2 3">
    <name type="scientific">Gimesia maris</name>
    <dbReference type="NCBI Taxonomy" id="122"/>
    <lineage>
        <taxon>Bacteria</taxon>
        <taxon>Pseudomonadati</taxon>
        <taxon>Planctomycetota</taxon>
        <taxon>Planctomycetia</taxon>
        <taxon>Planctomycetales</taxon>
        <taxon>Planctomycetaceae</taxon>
        <taxon>Gimesia</taxon>
    </lineage>
</organism>
<dbReference type="Proteomes" id="UP000263642">
    <property type="component" value="Unassembled WGS sequence"/>
</dbReference>
<evidence type="ECO:0008006" key="4">
    <source>
        <dbReference type="Google" id="ProtNLM"/>
    </source>
</evidence>